<dbReference type="InterPro" id="IPR036597">
    <property type="entry name" value="Fido-like_dom_sf"/>
</dbReference>
<dbReference type="EMBL" id="UOEN01000256">
    <property type="protein sequence ID" value="VAW15156.1"/>
    <property type="molecule type" value="Genomic_DNA"/>
</dbReference>
<name>A0A3B0U6U3_9ZZZZ</name>
<dbReference type="SUPFAM" id="SSF140931">
    <property type="entry name" value="Fic-like"/>
    <property type="match status" value="1"/>
</dbReference>
<dbReference type="PANTHER" id="PTHR13504">
    <property type="entry name" value="FIDO DOMAIN-CONTAINING PROTEIN DDB_G0283145"/>
    <property type="match status" value="1"/>
</dbReference>
<organism evidence="2">
    <name type="scientific">hydrothermal vent metagenome</name>
    <dbReference type="NCBI Taxonomy" id="652676"/>
    <lineage>
        <taxon>unclassified sequences</taxon>
        <taxon>metagenomes</taxon>
        <taxon>ecological metagenomes</taxon>
    </lineage>
</organism>
<dbReference type="PROSITE" id="PS51459">
    <property type="entry name" value="FIDO"/>
    <property type="match status" value="1"/>
</dbReference>
<dbReference type="PANTHER" id="PTHR13504:SF39">
    <property type="entry name" value="CELL FILAMENTATION PROTEIN"/>
    <property type="match status" value="1"/>
</dbReference>
<gene>
    <name evidence="2" type="ORF">MNBD_BACTEROID05-79</name>
</gene>
<dbReference type="Gene3D" id="1.10.3290.10">
    <property type="entry name" value="Fido-like domain"/>
    <property type="match status" value="1"/>
</dbReference>
<evidence type="ECO:0000259" key="1">
    <source>
        <dbReference type="PROSITE" id="PS51459"/>
    </source>
</evidence>
<dbReference type="AlphaFoldDB" id="A0A3B0U6U3"/>
<protein>
    <recommendedName>
        <fullName evidence="1">Fido domain-containing protein</fullName>
    </recommendedName>
</protein>
<proteinExistence type="predicted"/>
<accession>A0A3B0U6U3</accession>
<reference evidence="2" key="1">
    <citation type="submission" date="2018-06" db="EMBL/GenBank/DDBJ databases">
        <authorList>
            <person name="Zhirakovskaya E."/>
        </authorList>
    </citation>
    <scope>NUCLEOTIDE SEQUENCE</scope>
</reference>
<dbReference type="InterPro" id="IPR003812">
    <property type="entry name" value="Fido"/>
</dbReference>
<dbReference type="Pfam" id="PF02661">
    <property type="entry name" value="Fic"/>
    <property type="match status" value="1"/>
</dbReference>
<sequence>MANFEHPIGATPIDPDEMEGLKIAHIATLDELNRFEQDNIHEALQWLQARREGDILTEKFVKTLHQKMFGKVWKWAGTFRKSGKNIGVNWNQIPPRLLTLLQDVRYWIEHKTYSENEIAVRFHHKLVWIHLFANGNGRHARLMTDILLEEILKQKPFAWSVNGINVEDKVRDLYLKALRQADNHDYSALLDFVRADW</sequence>
<dbReference type="InterPro" id="IPR040198">
    <property type="entry name" value="Fido_containing"/>
</dbReference>
<dbReference type="InterPro" id="IPR013436">
    <property type="entry name" value="Mobile_mystery_prot_B"/>
</dbReference>
<dbReference type="NCBIfam" id="TIGR02613">
    <property type="entry name" value="mob_myst_B"/>
    <property type="match status" value="1"/>
</dbReference>
<feature type="domain" description="Fido" evidence="1">
    <location>
        <begin position="56"/>
        <end position="195"/>
    </location>
</feature>
<evidence type="ECO:0000313" key="2">
    <source>
        <dbReference type="EMBL" id="VAW15156.1"/>
    </source>
</evidence>